<gene>
    <name evidence="2" type="ORF">KC685_04695</name>
</gene>
<sequence length="278" mass="32380">MKTSDKLIIGTWGLSSAGWHKKDMSKDQLYKLFDKIIDYGLREIDTAQVYGQLEDVIGLYPKRNQLLINTKIPSLSRFSVTDQVTNIDEYYPINYLEKAVDKSLNSLKVNIINTLYLHNWHKSFNFEGSGILELIEKLKREGKLLKFGISLPDNYNTSSTKDFPVVDELMVPYNHMNSWAKEIVVKLPTQPFILRSIFLQGLLLKNINDLAIDDMRLIRNSDYKLIERKNIGNKFLRNFLEENIEVLSNKRIKILIGVSNNHQLQNNLDQIRSFNERK</sequence>
<dbReference type="Gene3D" id="3.20.20.100">
    <property type="entry name" value="NADP-dependent oxidoreductase domain"/>
    <property type="match status" value="1"/>
</dbReference>
<proteinExistence type="predicted"/>
<dbReference type="AlphaFoldDB" id="A0A955I9W2"/>
<dbReference type="EMBL" id="JAGQLN010000023">
    <property type="protein sequence ID" value="MCA9377188.1"/>
    <property type="molecule type" value="Genomic_DNA"/>
</dbReference>
<reference evidence="2" key="1">
    <citation type="submission" date="2020-04" db="EMBL/GenBank/DDBJ databases">
        <authorList>
            <person name="Zhang T."/>
        </authorList>
    </citation>
    <scope>NUCLEOTIDE SEQUENCE</scope>
    <source>
        <strain evidence="2">HKST-UBA17</strain>
    </source>
</reference>
<evidence type="ECO:0000313" key="3">
    <source>
        <dbReference type="Proteomes" id="UP000741282"/>
    </source>
</evidence>
<dbReference type="InterPro" id="IPR053135">
    <property type="entry name" value="AKR2_Oxidoreductase"/>
</dbReference>
<dbReference type="InterPro" id="IPR036812">
    <property type="entry name" value="NAD(P)_OxRdtase_dom_sf"/>
</dbReference>
<name>A0A955I9W2_9BACT</name>
<dbReference type="PANTHER" id="PTHR43312:SF1">
    <property type="entry name" value="NADP-DEPENDENT OXIDOREDUCTASE DOMAIN-CONTAINING PROTEIN"/>
    <property type="match status" value="1"/>
</dbReference>
<accession>A0A955I9W2</accession>
<dbReference type="Proteomes" id="UP000741282">
    <property type="component" value="Unassembled WGS sequence"/>
</dbReference>
<feature type="domain" description="NADP-dependent oxidoreductase" evidence="1">
    <location>
        <begin position="6"/>
        <end position="208"/>
    </location>
</feature>
<dbReference type="InterPro" id="IPR023210">
    <property type="entry name" value="NADP_OxRdtase_dom"/>
</dbReference>
<protein>
    <submittedName>
        <fullName evidence="2">Aldo/keto reductase</fullName>
    </submittedName>
</protein>
<dbReference type="PANTHER" id="PTHR43312">
    <property type="entry name" value="D-THREO-ALDOSE 1-DEHYDROGENASE"/>
    <property type="match status" value="1"/>
</dbReference>
<evidence type="ECO:0000259" key="1">
    <source>
        <dbReference type="Pfam" id="PF00248"/>
    </source>
</evidence>
<dbReference type="SUPFAM" id="SSF51430">
    <property type="entry name" value="NAD(P)-linked oxidoreductase"/>
    <property type="match status" value="1"/>
</dbReference>
<comment type="caution">
    <text evidence="2">The sequence shown here is derived from an EMBL/GenBank/DDBJ whole genome shotgun (WGS) entry which is preliminary data.</text>
</comment>
<reference evidence="2" key="2">
    <citation type="journal article" date="2021" name="Microbiome">
        <title>Successional dynamics and alternative stable states in a saline activated sludge microbial community over 9 years.</title>
        <authorList>
            <person name="Wang Y."/>
            <person name="Ye J."/>
            <person name="Ju F."/>
            <person name="Liu L."/>
            <person name="Boyd J.A."/>
            <person name="Deng Y."/>
            <person name="Parks D.H."/>
            <person name="Jiang X."/>
            <person name="Yin X."/>
            <person name="Woodcroft B.J."/>
            <person name="Tyson G.W."/>
            <person name="Hugenholtz P."/>
            <person name="Polz M.F."/>
            <person name="Zhang T."/>
        </authorList>
    </citation>
    <scope>NUCLEOTIDE SEQUENCE</scope>
    <source>
        <strain evidence="2">HKST-UBA17</strain>
    </source>
</reference>
<dbReference type="Pfam" id="PF00248">
    <property type="entry name" value="Aldo_ket_red"/>
    <property type="match status" value="1"/>
</dbReference>
<organism evidence="2 3">
    <name type="scientific">Candidatus Dojkabacteria bacterium</name>
    <dbReference type="NCBI Taxonomy" id="2099670"/>
    <lineage>
        <taxon>Bacteria</taxon>
        <taxon>Candidatus Dojkabacteria</taxon>
    </lineage>
</organism>
<evidence type="ECO:0000313" key="2">
    <source>
        <dbReference type="EMBL" id="MCA9377188.1"/>
    </source>
</evidence>